<feature type="transmembrane region" description="Helical" evidence="7">
    <location>
        <begin position="36"/>
        <end position="56"/>
    </location>
</feature>
<dbReference type="PANTHER" id="PTHR42829:SF2">
    <property type="entry name" value="NADH-UBIQUINONE OXIDOREDUCTASE CHAIN 5"/>
    <property type="match status" value="1"/>
</dbReference>
<dbReference type="Proteomes" id="UP000660554">
    <property type="component" value="Unassembled WGS sequence"/>
</dbReference>
<feature type="compositionally biased region" description="Basic residues" evidence="6">
    <location>
        <begin position="730"/>
        <end position="741"/>
    </location>
</feature>
<dbReference type="Gene3D" id="1.20.5.2700">
    <property type="match status" value="1"/>
</dbReference>
<evidence type="ECO:0000256" key="4">
    <source>
        <dbReference type="ARBA" id="ARBA00023136"/>
    </source>
</evidence>
<evidence type="ECO:0000256" key="3">
    <source>
        <dbReference type="ARBA" id="ARBA00022989"/>
    </source>
</evidence>
<keyword evidence="11" id="KW-1185">Reference proteome</keyword>
<dbReference type="NCBIfam" id="TIGR01974">
    <property type="entry name" value="NDH_I_L"/>
    <property type="match status" value="1"/>
</dbReference>
<evidence type="ECO:0000259" key="9">
    <source>
        <dbReference type="Pfam" id="PF00662"/>
    </source>
</evidence>
<feature type="transmembrane region" description="Helical" evidence="7">
    <location>
        <begin position="459"/>
        <end position="480"/>
    </location>
</feature>
<feature type="transmembrane region" description="Helical" evidence="7">
    <location>
        <begin position="6"/>
        <end position="24"/>
    </location>
</feature>
<feature type="transmembrane region" description="Helical" evidence="7">
    <location>
        <begin position="169"/>
        <end position="187"/>
    </location>
</feature>
<feature type="domain" description="NADH-Ubiquinone oxidoreductase (complex I) chain 5 N-terminal" evidence="9">
    <location>
        <begin position="68"/>
        <end position="115"/>
    </location>
</feature>
<sequence length="784" mass="81828">MSTTTLAVLVPLLPFLGAVAGLLLGRSAPGFVRPLAILPTLAAAVLAVTVAVRQGGGQPISTATELTPTGSVPIDLSLYIDGFAALVAVLVGVVATCVQLYSTAYLREDPRYPSYAALVSLFTSAMLLVVYSGDLMVLLVGWEVMGICSYFLVGHYWETEAARSASLKAFLVTKLGDVPFLIGLFALATDAGSFRITKILGTVAAGGLDHPTLIALLLLAGVAGKSAQFPLHTWLPDAMAGPTPVSALIHAATMVAAGVYFVARLLPVFAASAAALVVMAAMAAVTMVGSALAALAQDDIKRVLAYSTIGQLAYMTGALAVGDRGAAVFHLLSHGAFKALLFLGAGVIIHAAGTNSLAAMSRMDGLAKRIPDAFWTMTIALLALAAIPPFAGFFSKEAVLVAAEQTATGHSDLAPATAGWLVLIAGLLTALLTAAYAARLWLMAFRGRGAAAPDHGKEPFAMTGVLWLLAIPSVAFGLAADSIADWFDGRALTPTLATSVLGTGAAVIGAMLTYALWQRANAKTAAGVGAAVAVPAAVAAAESAAETPEVAEVTHDHPAVPAGPAADPGKALLGPLYPHAADGFHLDAVYDRLFVRPVRAAAGLVRFLDREVVDTYVRGAGSGTRLLGGLVRRAQTGNVQSYLSALLAAPCPAIATARPRQRSAAYREPESAGYRCPRRGRRCPRPRGRGSGRGPRRRGRGGRTAGRRRRRGGSRRRRAGRAGRGAPCPGRRRGRPGRRGGRGSPRPPRGSPRRIRRRRRRRGPPPPLRLRRRSSRWRAATGRR</sequence>
<evidence type="ECO:0000256" key="7">
    <source>
        <dbReference type="SAM" id="Phobius"/>
    </source>
</evidence>
<evidence type="ECO:0000256" key="2">
    <source>
        <dbReference type="ARBA" id="ARBA00022692"/>
    </source>
</evidence>
<feature type="transmembrane region" description="Helical" evidence="7">
    <location>
        <begin position="492"/>
        <end position="517"/>
    </location>
</feature>
<dbReference type="InterPro" id="IPR003945">
    <property type="entry name" value="NU5C-like"/>
</dbReference>
<evidence type="ECO:0000259" key="8">
    <source>
        <dbReference type="Pfam" id="PF00361"/>
    </source>
</evidence>
<evidence type="ECO:0000256" key="1">
    <source>
        <dbReference type="ARBA" id="ARBA00004127"/>
    </source>
</evidence>
<comment type="subcellular location">
    <subcellularLocation>
        <location evidence="1">Endomembrane system</location>
        <topology evidence="1">Multi-pass membrane protein</topology>
    </subcellularLocation>
    <subcellularLocation>
        <location evidence="5">Membrane</location>
        <topology evidence="5">Multi-pass membrane protein</topology>
    </subcellularLocation>
</comment>
<feature type="transmembrane region" description="Helical" evidence="7">
    <location>
        <begin position="373"/>
        <end position="394"/>
    </location>
</feature>
<feature type="transmembrane region" description="Helical" evidence="7">
    <location>
        <begin position="245"/>
        <end position="263"/>
    </location>
</feature>
<proteinExistence type="predicted"/>
<evidence type="ECO:0000313" key="11">
    <source>
        <dbReference type="Proteomes" id="UP000660554"/>
    </source>
</evidence>
<comment type="caution">
    <text evidence="10">The sequence shown here is derived from an EMBL/GenBank/DDBJ whole genome shotgun (WGS) entry which is preliminary data.</text>
</comment>
<feature type="region of interest" description="Disordered" evidence="6">
    <location>
        <begin position="658"/>
        <end position="784"/>
    </location>
</feature>
<dbReference type="InterPro" id="IPR001516">
    <property type="entry name" value="Proton_antipo_N"/>
</dbReference>
<dbReference type="EMBL" id="BNDV01000012">
    <property type="protein sequence ID" value="GHI16129.1"/>
    <property type="molecule type" value="Genomic_DNA"/>
</dbReference>
<protein>
    <submittedName>
        <fullName evidence="10">NADH dehydrogenase</fullName>
    </submittedName>
</protein>
<dbReference type="PANTHER" id="PTHR42829">
    <property type="entry name" value="NADH-UBIQUINONE OXIDOREDUCTASE CHAIN 5"/>
    <property type="match status" value="1"/>
</dbReference>
<reference evidence="11" key="1">
    <citation type="submission" date="2020-09" db="EMBL/GenBank/DDBJ databases">
        <title>Whole genome shotgun sequence of Streptomyces cinnamonensis NBRC 15873.</title>
        <authorList>
            <person name="Komaki H."/>
            <person name="Tamura T."/>
        </authorList>
    </citation>
    <scope>NUCLEOTIDE SEQUENCE [LARGE SCALE GENOMIC DNA]</scope>
    <source>
        <strain evidence="11">NBRC 15873</strain>
    </source>
</reference>
<feature type="transmembrane region" description="Helical" evidence="7">
    <location>
        <begin position="137"/>
        <end position="157"/>
    </location>
</feature>
<feature type="compositionally biased region" description="Basic residues" evidence="6">
    <location>
        <begin position="676"/>
        <end position="721"/>
    </location>
</feature>
<feature type="transmembrane region" description="Helical" evidence="7">
    <location>
        <begin position="303"/>
        <end position="321"/>
    </location>
</feature>
<feature type="domain" description="NADH:quinone oxidoreductase/Mrp antiporter transmembrane" evidence="8">
    <location>
        <begin position="132"/>
        <end position="405"/>
    </location>
</feature>
<keyword evidence="4 7" id="KW-0472">Membrane</keyword>
<evidence type="ECO:0000256" key="5">
    <source>
        <dbReference type="RuleBase" id="RU000320"/>
    </source>
</evidence>
<name>A0ABQ3NTQ2_STRVG</name>
<feature type="transmembrane region" description="Helical" evidence="7">
    <location>
        <begin position="76"/>
        <end position="100"/>
    </location>
</feature>
<feature type="compositionally biased region" description="Basic residues" evidence="6">
    <location>
        <begin position="751"/>
        <end position="784"/>
    </location>
</feature>
<dbReference type="Pfam" id="PF00361">
    <property type="entry name" value="Proton_antipo_M"/>
    <property type="match status" value="1"/>
</dbReference>
<dbReference type="PRINTS" id="PR01435">
    <property type="entry name" value="NPOXDRDTASE5"/>
</dbReference>
<accession>A0ABQ3NTQ2</accession>
<organism evidence="10 11">
    <name type="scientific">Streptomyces virginiae</name>
    <name type="common">Streptomyces cinnamonensis</name>
    <dbReference type="NCBI Taxonomy" id="1961"/>
    <lineage>
        <taxon>Bacteria</taxon>
        <taxon>Bacillati</taxon>
        <taxon>Actinomycetota</taxon>
        <taxon>Actinomycetes</taxon>
        <taxon>Kitasatosporales</taxon>
        <taxon>Streptomycetaceae</taxon>
        <taxon>Streptomyces</taxon>
    </lineage>
</organism>
<feature type="transmembrane region" description="Helical" evidence="7">
    <location>
        <begin position="414"/>
        <end position="438"/>
    </location>
</feature>
<feature type="transmembrane region" description="Helical" evidence="7">
    <location>
        <begin position="199"/>
        <end position="224"/>
    </location>
</feature>
<feature type="transmembrane region" description="Helical" evidence="7">
    <location>
        <begin position="112"/>
        <end position="131"/>
    </location>
</feature>
<keyword evidence="2 5" id="KW-0812">Transmembrane</keyword>
<dbReference type="InterPro" id="IPR001750">
    <property type="entry name" value="ND/Mrp_TM"/>
</dbReference>
<dbReference type="Pfam" id="PF00662">
    <property type="entry name" value="Proton_antipo_N"/>
    <property type="match status" value="1"/>
</dbReference>
<gene>
    <name evidence="10" type="ORF">Scinn_55920</name>
</gene>
<evidence type="ECO:0000313" key="10">
    <source>
        <dbReference type="EMBL" id="GHI16129.1"/>
    </source>
</evidence>
<dbReference type="PRINTS" id="PR01434">
    <property type="entry name" value="NADHDHGNASE5"/>
</dbReference>
<keyword evidence="3 7" id="KW-1133">Transmembrane helix</keyword>
<feature type="transmembrane region" description="Helical" evidence="7">
    <location>
        <begin position="269"/>
        <end position="296"/>
    </location>
</feature>
<evidence type="ECO:0000256" key="6">
    <source>
        <dbReference type="SAM" id="MobiDB-lite"/>
    </source>
</evidence>
<dbReference type="InterPro" id="IPR018393">
    <property type="entry name" value="NADHpl_OxRdtase_5_subgr"/>
</dbReference>
<feature type="transmembrane region" description="Helical" evidence="7">
    <location>
        <begin position="327"/>
        <end position="352"/>
    </location>
</feature>